<comment type="catalytic activity">
    <reaction evidence="7">
        <text>L-cysteinyl-[protein] + hexadecanoyl-CoA = S-hexadecanoyl-L-cysteinyl-[protein] + CoA</text>
        <dbReference type="Rhea" id="RHEA:36683"/>
        <dbReference type="Rhea" id="RHEA-COMP:10131"/>
        <dbReference type="Rhea" id="RHEA-COMP:11032"/>
        <dbReference type="ChEBI" id="CHEBI:29950"/>
        <dbReference type="ChEBI" id="CHEBI:57287"/>
        <dbReference type="ChEBI" id="CHEBI:57379"/>
        <dbReference type="ChEBI" id="CHEBI:74151"/>
        <dbReference type="EC" id="2.3.1.225"/>
    </reaction>
</comment>
<keyword evidence="5 7" id="KW-0472">Membrane</keyword>
<dbReference type="PANTHER" id="PTHR22883">
    <property type="entry name" value="ZINC FINGER DHHC DOMAIN CONTAINING PROTEIN"/>
    <property type="match status" value="1"/>
</dbReference>
<evidence type="ECO:0000256" key="1">
    <source>
        <dbReference type="ARBA" id="ARBA00004141"/>
    </source>
</evidence>
<comment type="domain">
    <text evidence="7">The DHHC domain is required for palmitoyltransferase activity.</text>
</comment>
<feature type="domain" description="Palmitoyltransferase DHHC" evidence="8">
    <location>
        <begin position="148"/>
        <end position="293"/>
    </location>
</feature>
<comment type="subcellular location">
    <subcellularLocation>
        <location evidence="1">Membrane</location>
        <topology evidence="1">Multi-pass membrane protein</topology>
    </subcellularLocation>
</comment>
<feature type="transmembrane region" description="Helical" evidence="7">
    <location>
        <begin position="103"/>
        <end position="123"/>
    </location>
</feature>
<keyword evidence="9" id="KW-1185">Reference proteome</keyword>
<sequence>MDYLRNIILYLSFSGGFLLFYCLRHTMMGRFLKFLLLKPASVIWVIMPFAVRKMISETILWFLFERHCIYQVVYLSCLVFGHYILIMDVITVLYRYSWLENNLFLGSGCLFLNGVLYMLLCFSDPGFITSRNKSVYANIYEYDNFIYSPKQCTICCHIIPARSKHCSRCDHCIFRFDHHCVWTNCCIGGQNHGLFITFLLSLCLMIVNALWLNCRMLYLFSVHENLWQAHYLDEYDQIHPMDWLTLLQHLFMTFPRVIGMTGILIVAVMLLINYLTFHIWLILINCTSYEYFQGKKLITSENCSTNYNDNDDDDKEKSEKTINKKPHFPSTSLFDSKMVTMMTAKTMTPSTVRRRLKSDHRLRGQNPTSTYHNYRNFYNKGIRNNLLEMYTQTTTYSLRELKHRLPVQLAFKTR</sequence>
<feature type="transmembrane region" description="Helical" evidence="7">
    <location>
        <begin position="257"/>
        <end position="283"/>
    </location>
</feature>
<dbReference type="Pfam" id="PF01529">
    <property type="entry name" value="DHHC"/>
    <property type="match status" value="1"/>
</dbReference>
<feature type="transmembrane region" description="Helical" evidence="7">
    <location>
        <begin position="193"/>
        <end position="212"/>
    </location>
</feature>
<dbReference type="AlphaFoldDB" id="A0A3Q0KFX5"/>
<keyword evidence="4 7" id="KW-1133">Transmembrane helix</keyword>
<dbReference type="GO" id="GO:0019706">
    <property type="term" value="F:protein-cysteine S-palmitoyltransferase activity"/>
    <property type="evidence" value="ECO:0007669"/>
    <property type="project" value="UniProtKB-EC"/>
</dbReference>
<evidence type="ECO:0000313" key="10">
    <source>
        <dbReference type="WBParaSite" id="Smp_053020.1"/>
    </source>
</evidence>
<dbReference type="GO" id="GO:0005794">
    <property type="term" value="C:Golgi apparatus"/>
    <property type="evidence" value="ECO:0007669"/>
    <property type="project" value="TreeGrafter"/>
</dbReference>
<evidence type="ECO:0000256" key="7">
    <source>
        <dbReference type="RuleBase" id="RU079119"/>
    </source>
</evidence>
<dbReference type="GO" id="GO:0016020">
    <property type="term" value="C:membrane"/>
    <property type="evidence" value="ECO:0007669"/>
    <property type="project" value="UniProtKB-SubCell"/>
</dbReference>
<dbReference type="GO" id="GO:0006612">
    <property type="term" value="P:protein targeting to membrane"/>
    <property type="evidence" value="ECO:0007669"/>
    <property type="project" value="TreeGrafter"/>
</dbReference>
<protein>
    <recommendedName>
        <fullName evidence="7">Palmitoyltransferase</fullName>
        <ecNumber evidence="7">2.3.1.225</ecNumber>
    </recommendedName>
</protein>
<feature type="transmembrane region" description="Helical" evidence="7">
    <location>
        <begin position="72"/>
        <end position="97"/>
    </location>
</feature>
<reference evidence="10" key="2">
    <citation type="submission" date="2018-12" db="UniProtKB">
        <authorList>
            <consortium name="WormBaseParasite"/>
        </authorList>
    </citation>
    <scope>IDENTIFICATION</scope>
    <source>
        <strain evidence="10">Puerto Rican</strain>
    </source>
</reference>
<dbReference type="InterPro" id="IPR001594">
    <property type="entry name" value="Palmitoyltrfase_DHHC"/>
</dbReference>
<feature type="transmembrane region" description="Helical" evidence="7">
    <location>
        <begin position="7"/>
        <end position="26"/>
    </location>
</feature>
<keyword evidence="2 7" id="KW-0808">Transferase</keyword>
<comment type="similarity">
    <text evidence="7">Belongs to the DHHC palmitoyltransferase family.</text>
</comment>
<reference evidence="9" key="1">
    <citation type="journal article" date="2012" name="PLoS Negl. Trop. Dis.">
        <title>A systematically improved high quality genome and transcriptome of the human blood fluke Schistosoma mansoni.</title>
        <authorList>
            <person name="Protasio A.V."/>
            <person name="Tsai I.J."/>
            <person name="Babbage A."/>
            <person name="Nichol S."/>
            <person name="Hunt M."/>
            <person name="Aslett M.A."/>
            <person name="De Silva N."/>
            <person name="Velarde G.S."/>
            <person name="Anderson T.J."/>
            <person name="Clark R.C."/>
            <person name="Davidson C."/>
            <person name="Dillon G.P."/>
            <person name="Holroyd N.E."/>
            <person name="LoVerde P.T."/>
            <person name="Lloyd C."/>
            <person name="McQuillan J."/>
            <person name="Oliveira G."/>
            <person name="Otto T.D."/>
            <person name="Parker-Manuel S.J."/>
            <person name="Quail M.A."/>
            <person name="Wilson R.A."/>
            <person name="Zerlotini A."/>
            <person name="Dunne D.W."/>
            <person name="Berriman M."/>
        </authorList>
    </citation>
    <scope>NUCLEOTIDE SEQUENCE [LARGE SCALE GENOMIC DNA]</scope>
    <source>
        <strain evidence="9">Puerto Rican</strain>
    </source>
</reference>
<dbReference type="STRING" id="6183.A0A3Q0KFX5"/>
<evidence type="ECO:0000256" key="4">
    <source>
        <dbReference type="ARBA" id="ARBA00022989"/>
    </source>
</evidence>
<dbReference type="OMA" id="QFYNVKY"/>
<evidence type="ECO:0000256" key="5">
    <source>
        <dbReference type="ARBA" id="ARBA00023136"/>
    </source>
</evidence>
<dbReference type="EC" id="2.3.1.225" evidence="7"/>
<keyword evidence="3 7" id="KW-0812">Transmembrane</keyword>
<proteinExistence type="inferred from homology"/>
<evidence type="ECO:0000259" key="8">
    <source>
        <dbReference type="Pfam" id="PF01529"/>
    </source>
</evidence>
<evidence type="ECO:0000256" key="2">
    <source>
        <dbReference type="ARBA" id="ARBA00022679"/>
    </source>
</evidence>
<name>A0A3Q0KFX5_SCHMA</name>
<dbReference type="PROSITE" id="PS50216">
    <property type="entry name" value="DHHC"/>
    <property type="match status" value="1"/>
</dbReference>
<accession>A0A3Q0KFX5</accession>
<dbReference type="PANTHER" id="PTHR22883:SF488">
    <property type="entry name" value="PALMITOYLTRANSFERASE"/>
    <property type="match status" value="1"/>
</dbReference>
<dbReference type="InterPro" id="IPR039859">
    <property type="entry name" value="PFA4/ZDH16/20/ERF2-like"/>
</dbReference>
<evidence type="ECO:0000256" key="3">
    <source>
        <dbReference type="ARBA" id="ARBA00022692"/>
    </source>
</evidence>
<evidence type="ECO:0000256" key="6">
    <source>
        <dbReference type="ARBA" id="ARBA00023315"/>
    </source>
</evidence>
<keyword evidence="6 7" id="KW-0012">Acyltransferase</keyword>
<organism evidence="9 10">
    <name type="scientific">Schistosoma mansoni</name>
    <name type="common">Blood fluke</name>
    <dbReference type="NCBI Taxonomy" id="6183"/>
    <lineage>
        <taxon>Eukaryota</taxon>
        <taxon>Metazoa</taxon>
        <taxon>Spiralia</taxon>
        <taxon>Lophotrochozoa</taxon>
        <taxon>Platyhelminthes</taxon>
        <taxon>Trematoda</taxon>
        <taxon>Digenea</taxon>
        <taxon>Strigeidida</taxon>
        <taxon>Schistosomatoidea</taxon>
        <taxon>Schistosomatidae</taxon>
        <taxon>Schistosoma</taxon>
    </lineage>
</organism>
<dbReference type="GO" id="GO:0005783">
    <property type="term" value="C:endoplasmic reticulum"/>
    <property type="evidence" value="ECO:0007669"/>
    <property type="project" value="TreeGrafter"/>
</dbReference>
<dbReference type="WBParaSite" id="Smp_053020.1">
    <property type="protein sequence ID" value="Smp_053020.1"/>
    <property type="gene ID" value="Smp_053020"/>
</dbReference>
<evidence type="ECO:0000313" key="9">
    <source>
        <dbReference type="Proteomes" id="UP000008854"/>
    </source>
</evidence>
<dbReference type="Proteomes" id="UP000008854">
    <property type="component" value="Unassembled WGS sequence"/>
</dbReference>
<dbReference type="InParanoid" id="A0A3Q0KFX5"/>